<sequence>MERIEAYYNAKIHSAQLRGNVCSVDFSSLSSVPIFVPYPHIRSHMTSFTVTVTSTIPVLFSAYAINGCIQM</sequence>
<evidence type="ECO:0000313" key="1">
    <source>
        <dbReference type="EMBL" id="KAK6734528.1"/>
    </source>
</evidence>
<evidence type="ECO:0000313" key="2">
    <source>
        <dbReference type="Proteomes" id="UP001303046"/>
    </source>
</evidence>
<gene>
    <name evidence="1" type="primary">Necator_chrII.g5780</name>
    <name evidence="1" type="ORF">RB195_017987</name>
</gene>
<name>A0ABR1CA24_NECAM</name>
<dbReference type="Proteomes" id="UP001303046">
    <property type="component" value="Unassembled WGS sequence"/>
</dbReference>
<comment type="caution">
    <text evidence="1">The sequence shown here is derived from an EMBL/GenBank/DDBJ whole genome shotgun (WGS) entry which is preliminary data.</text>
</comment>
<organism evidence="1 2">
    <name type="scientific">Necator americanus</name>
    <name type="common">Human hookworm</name>
    <dbReference type="NCBI Taxonomy" id="51031"/>
    <lineage>
        <taxon>Eukaryota</taxon>
        <taxon>Metazoa</taxon>
        <taxon>Ecdysozoa</taxon>
        <taxon>Nematoda</taxon>
        <taxon>Chromadorea</taxon>
        <taxon>Rhabditida</taxon>
        <taxon>Rhabditina</taxon>
        <taxon>Rhabditomorpha</taxon>
        <taxon>Strongyloidea</taxon>
        <taxon>Ancylostomatidae</taxon>
        <taxon>Bunostominae</taxon>
        <taxon>Necator</taxon>
    </lineage>
</organism>
<accession>A0ABR1CA24</accession>
<protein>
    <submittedName>
        <fullName evidence="1">Uncharacterized protein</fullName>
    </submittedName>
</protein>
<keyword evidence="2" id="KW-1185">Reference proteome</keyword>
<reference evidence="1 2" key="1">
    <citation type="submission" date="2023-08" db="EMBL/GenBank/DDBJ databases">
        <title>A Necator americanus chromosomal reference genome.</title>
        <authorList>
            <person name="Ilik V."/>
            <person name="Petrzelkova K.J."/>
            <person name="Pardy F."/>
            <person name="Fuh T."/>
            <person name="Niatou-Singa F.S."/>
            <person name="Gouil Q."/>
            <person name="Baker L."/>
            <person name="Ritchie M.E."/>
            <person name="Jex A.R."/>
            <person name="Gazzola D."/>
            <person name="Li H."/>
            <person name="Toshio Fujiwara R."/>
            <person name="Zhan B."/>
            <person name="Aroian R.V."/>
            <person name="Pafco B."/>
            <person name="Schwarz E.M."/>
        </authorList>
    </citation>
    <scope>NUCLEOTIDE SEQUENCE [LARGE SCALE GENOMIC DNA]</scope>
    <source>
        <strain evidence="1 2">Aroian</strain>
        <tissue evidence="1">Whole animal</tissue>
    </source>
</reference>
<dbReference type="EMBL" id="JAVFWL010000002">
    <property type="protein sequence ID" value="KAK6734528.1"/>
    <property type="molecule type" value="Genomic_DNA"/>
</dbReference>
<proteinExistence type="predicted"/>